<feature type="domain" description="PLD phosphodiesterase" evidence="14">
    <location>
        <begin position="390"/>
        <end position="417"/>
    </location>
</feature>
<keyword evidence="6" id="KW-0677">Repeat</keyword>
<feature type="transmembrane region" description="Helical" evidence="12">
    <location>
        <begin position="34"/>
        <end position="53"/>
    </location>
</feature>
<evidence type="ECO:0000256" key="4">
    <source>
        <dbReference type="ARBA" id="ARBA00022679"/>
    </source>
</evidence>
<evidence type="ECO:0000259" key="14">
    <source>
        <dbReference type="PROSITE" id="PS50035"/>
    </source>
</evidence>
<dbReference type="GO" id="GO:0005886">
    <property type="term" value="C:plasma membrane"/>
    <property type="evidence" value="ECO:0007669"/>
    <property type="project" value="UniProtKB-SubCell"/>
</dbReference>
<dbReference type="EC" id="2.7.8.-" evidence="12 13"/>
<keyword evidence="9 12" id="KW-0472">Membrane</keyword>
<dbReference type="PROSITE" id="PS50035">
    <property type="entry name" value="PLD"/>
    <property type="match status" value="2"/>
</dbReference>
<dbReference type="RefSeq" id="WP_056992231.1">
    <property type="nucleotide sequence ID" value="NZ_JQCE01000005.1"/>
</dbReference>
<dbReference type="Pfam" id="PF13396">
    <property type="entry name" value="PLDc_N"/>
    <property type="match status" value="1"/>
</dbReference>
<proteinExistence type="inferred from homology"/>
<evidence type="ECO:0000313" key="16">
    <source>
        <dbReference type="Proteomes" id="UP000050969"/>
    </source>
</evidence>
<reference evidence="15 16" key="1">
    <citation type="journal article" date="2015" name="Genome Announc.">
        <title>Expanding the biotechnology potential of lactobacilli through comparative genomics of 213 strains and associated genera.</title>
        <authorList>
            <person name="Sun Z."/>
            <person name="Harris H.M."/>
            <person name="McCann A."/>
            <person name="Guo C."/>
            <person name="Argimon S."/>
            <person name="Zhang W."/>
            <person name="Yang X."/>
            <person name="Jeffery I.B."/>
            <person name="Cooney J.C."/>
            <person name="Kagawa T.F."/>
            <person name="Liu W."/>
            <person name="Song Y."/>
            <person name="Salvetti E."/>
            <person name="Wrobel A."/>
            <person name="Rasinkangas P."/>
            <person name="Parkhill J."/>
            <person name="Rea M.C."/>
            <person name="O'Sullivan O."/>
            <person name="Ritari J."/>
            <person name="Douillard F.P."/>
            <person name="Paul Ross R."/>
            <person name="Yang R."/>
            <person name="Briner A.E."/>
            <person name="Felis G.E."/>
            <person name="de Vos W.M."/>
            <person name="Barrangou R."/>
            <person name="Klaenhammer T.R."/>
            <person name="Caufield P.W."/>
            <person name="Cui Y."/>
            <person name="Zhang H."/>
            <person name="O'Toole P.W."/>
        </authorList>
    </citation>
    <scope>NUCLEOTIDE SEQUENCE [LARGE SCALE GENOMIC DNA]</scope>
    <source>
        <strain evidence="15 16">DSM 24301</strain>
    </source>
</reference>
<evidence type="ECO:0000256" key="7">
    <source>
        <dbReference type="ARBA" id="ARBA00022989"/>
    </source>
</evidence>
<evidence type="ECO:0000256" key="2">
    <source>
        <dbReference type="ARBA" id="ARBA00022475"/>
    </source>
</evidence>
<comment type="caution">
    <text evidence="15">The sequence shown here is derived from an EMBL/GenBank/DDBJ whole genome shotgun (WGS) entry which is preliminary data.</text>
</comment>
<evidence type="ECO:0000256" key="10">
    <source>
        <dbReference type="ARBA" id="ARBA00023209"/>
    </source>
</evidence>
<evidence type="ECO:0000256" key="3">
    <source>
        <dbReference type="ARBA" id="ARBA00022516"/>
    </source>
</evidence>
<dbReference type="InterPro" id="IPR030874">
    <property type="entry name" value="Cardiolipin_synth_Firmi"/>
</dbReference>
<keyword evidence="3 12" id="KW-0444">Lipid biosynthesis</keyword>
<comment type="function">
    <text evidence="12">Catalyzes the reversible phosphatidyl group transfer from one phosphatidylglycerol molecule to another to form cardiolipin (CL) (diphosphatidylglycerol) and glycerol.</text>
</comment>
<dbReference type="PATRIC" id="fig|1293598.4.peg.1585"/>
<keyword evidence="16" id="KW-1185">Reference proteome</keyword>
<keyword evidence="8 12" id="KW-0443">Lipid metabolism</keyword>
<feature type="active site" evidence="12">
    <location>
        <position position="397"/>
    </location>
</feature>
<dbReference type="SMART" id="SM00155">
    <property type="entry name" value="PLDc"/>
    <property type="match status" value="2"/>
</dbReference>
<sequence length="477" mass="53785">MWIITSLIVVLVLNTAAAIVTVFKQQRDISATWAWLLVLLLLPVLGFIIYAFFGRKLSVNKLRDIQTQQRLGIDQLVETQLHEAKTQTLLPDRQLPHGLMSMINTLLVADGALITEDNHIDILADRDEFMNQLFTDIAQATNHVHLEAYTIEPDDWGIKLRDLLVAAAKRGVRVRVNYDSFGSHRLSQKFWRPLTSVGGQVEVFVATRLSRANLRINFRNHRKIIVIDGQVGYIGGFNIGHSHRGPAISRDTQLRMTGSGVQSLQTRFFMDWNATAKVKKVYFQQEYFPKPIKAGHSLIQIVSGSPGQSIEAIKLGYLRLIALAKHSIWIQTPYFVPDDSLLDALVIAANSGIDVRIMVPGKTNQPTMTRATRYYLDQIVQSGAQVFIYQEGFLHAKTLVVDGRYVATGTANMDVRSFKLNFEVAAFIYDHHVASQFQQLFLSDMQAATPLTQRQVASQTRWHQIGQELSRLLAPIL</sequence>
<comment type="caution">
    <text evidence="12">Lacks conserved residue(s) required for the propagation of feature annotation.</text>
</comment>
<evidence type="ECO:0000256" key="13">
    <source>
        <dbReference type="NCBIfam" id="TIGR04265"/>
    </source>
</evidence>
<dbReference type="NCBIfam" id="TIGR04265">
    <property type="entry name" value="bac_cardiolipin"/>
    <property type="match status" value="1"/>
</dbReference>
<evidence type="ECO:0000313" key="15">
    <source>
        <dbReference type="EMBL" id="KRO18387.1"/>
    </source>
</evidence>
<evidence type="ECO:0000256" key="5">
    <source>
        <dbReference type="ARBA" id="ARBA00022692"/>
    </source>
</evidence>
<dbReference type="InterPro" id="IPR001736">
    <property type="entry name" value="PLipase_D/transphosphatidylase"/>
</dbReference>
<feature type="active site" evidence="12">
    <location>
        <position position="228"/>
    </location>
</feature>
<organism evidence="15 16">
    <name type="scientific">Lacticaseibacillus saniviri JCM 17471 = DSM 24301</name>
    <dbReference type="NCBI Taxonomy" id="1293598"/>
    <lineage>
        <taxon>Bacteria</taxon>
        <taxon>Bacillati</taxon>
        <taxon>Bacillota</taxon>
        <taxon>Bacilli</taxon>
        <taxon>Lactobacillales</taxon>
        <taxon>Lactobacillaceae</taxon>
        <taxon>Lacticaseibacillus</taxon>
    </lineage>
</organism>
<gene>
    <name evidence="15" type="ORF">IV56_GL001520</name>
</gene>
<dbReference type="EMBL" id="JQCE01000005">
    <property type="protein sequence ID" value="KRO18387.1"/>
    <property type="molecule type" value="Genomic_DNA"/>
</dbReference>
<keyword evidence="7 12" id="KW-1133">Transmembrane helix</keyword>
<dbReference type="PANTHER" id="PTHR21248">
    <property type="entry name" value="CARDIOLIPIN SYNTHASE"/>
    <property type="match status" value="1"/>
</dbReference>
<comment type="catalytic activity">
    <reaction evidence="12">
        <text>2 a 1,2-diacyl-sn-glycero-3-phospho-(1'-sn-glycerol) = a cardiolipin + glycerol</text>
        <dbReference type="Rhea" id="RHEA:31451"/>
        <dbReference type="ChEBI" id="CHEBI:17754"/>
        <dbReference type="ChEBI" id="CHEBI:62237"/>
        <dbReference type="ChEBI" id="CHEBI:64716"/>
    </reaction>
</comment>
<evidence type="ECO:0000256" key="12">
    <source>
        <dbReference type="HAMAP-Rule" id="MF_01916"/>
    </source>
</evidence>
<evidence type="ECO:0000256" key="8">
    <source>
        <dbReference type="ARBA" id="ARBA00023098"/>
    </source>
</evidence>
<dbReference type="Pfam" id="PF13091">
    <property type="entry name" value="PLDc_2"/>
    <property type="match status" value="2"/>
</dbReference>
<dbReference type="GO" id="GO:0008808">
    <property type="term" value="F:cardiolipin synthase activity"/>
    <property type="evidence" value="ECO:0007669"/>
    <property type="project" value="UniProtKB-UniRule"/>
</dbReference>
<feature type="active site" evidence="12">
    <location>
        <position position="402"/>
    </location>
</feature>
<dbReference type="Proteomes" id="UP000050969">
    <property type="component" value="Unassembled WGS sequence"/>
</dbReference>
<name>A0A0R2N3Q2_9LACO</name>
<dbReference type="PANTHER" id="PTHR21248:SF22">
    <property type="entry name" value="PHOSPHOLIPASE D"/>
    <property type="match status" value="1"/>
</dbReference>
<accession>A0A0R2N3Q2</accession>
<dbReference type="InterPro" id="IPR025202">
    <property type="entry name" value="PLD-like_dom"/>
</dbReference>
<dbReference type="SUPFAM" id="SSF56024">
    <property type="entry name" value="Phospholipase D/nuclease"/>
    <property type="match status" value="2"/>
</dbReference>
<dbReference type="InterPro" id="IPR022924">
    <property type="entry name" value="Cardiolipin_synthase"/>
</dbReference>
<keyword evidence="2 12" id="KW-1003">Cell membrane</keyword>
<keyword evidence="11 12" id="KW-1208">Phospholipid metabolism</keyword>
<feature type="domain" description="PLD phosphodiesterase" evidence="14">
    <location>
        <begin position="216"/>
        <end position="243"/>
    </location>
</feature>
<dbReference type="CDD" id="cd09112">
    <property type="entry name" value="PLDc_CLS_2"/>
    <property type="match status" value="1"/>
</dbReference>
<evidence type="ECO:0000256" key="9">
    <source>
        <dbReference type="ARBA" id="ARBA00023136"/>
    </source>
</evidence>
<dbReference type="CDD" id="cd09110">
    <property type="entry name" value="PLDc_CLS_1"/>
    <property type="match status" value="1"/>
</dbReference>
<dbReference type="AlphaFoldDB" id="A0A0R2N3Q2"/>
<keyword evidence="5 12" id="KW-0812">Transmembrane</keyword>
<comment type="similarity">
    <text evidence="12">Belongs to the phospholipase D family. Cardiolipin synthase subfamily.</text>
</comment>
<evidence type="ECO:0000256" key="11">
    <source>
        <dbReference type="ARBA" id="ARBA00023264"/>
    </source>
</evidence>
<comment type="subcellular location">
    <subcellularLocation>
        <location evidence="1 12">Cell membrane</location>
        <topology evidence="1 12">Multi-pass membrane protein</topology>
    </subcellularLocation>
</comment>
<evidence type="ECO:0000256" key="1">
    <source>
        <dbReference type="ARBA" id="ARBA00004651"/>
    </source>
</evidence>
<feature type="active site" evidence="12">
    <location>
        <position position="221"/>
    </location>
</feature>
<protein>
    <recommendedName>
        <fullName evidence="12 13">Cardiolipin synthase</fullName>
        <shortName evidence="12">CL synthase</shortName>
        <ecNumber evidence="12 13">2.7.8.-</ecNumber>
    </recommendedName>
</protein>
<dbReference type="HAMAP" id="MF_01916">
    <property type="entry name" value="Cardiolipin_synth_Cls"/>
    <property type="match status" value="1"/>
</dbReference>
<dbReference type="Gene3D" id="3.30.870.10">
    <property type="entry name" value="Endonuclease Chain A"/>
    <property type="match status" value="2"/>
</dbReference>
<feature type="active site" evidence="12">
    <location>
        <position position="395"/>
    </location>
</feature>
<keyword evidence="4 12" id="KW-0808">Transferase</keyword>
<dbReference type="STRING" id="1293598.IV56_GL001520"/>
<keyword evidence="10 12" id="KW-0594">Phospholipid biosynthesis</keyword>
<dbReference type="InterPro" id="IPR027379">
    <property type="entry name" value="CLS_N"/>
</dbReference>
<dbReference type="GO" id="GO:0032049">
    <property type="term" value="P:cardiolipin biosynthetic process"/>
    <property type="evidence" value="ECO:0007669"/>
    <property type="project" value="UniProtKB-UniRule"/>
</dbReference>
<evidence type="ECO:0000256" key="6">
    <source>
        <dbReference type="ARBA" id="ARBA00022737"/>
    </source>
</evidence>
<feature type="active site" evidence="12">
    <location>
        <position position="223"/>
    </location>
</feature>